<evidence type="ECO:0000259" key="1">
    <source>
        <dbReference type="Pfam" id="PF03374"/>
    </source>
</evidence>
<dbReference type="RefSeq" id="YP_010649720.1">
    <property type="nucleotide sequence ID" value="NC_070772.1"/>
</dbReference>
<protein>
    <submittedName>
        <fullName evidence="2">Rha family regulatory protein</fullName>
    </submittedName>
</protein>
<reference evidence="2 3" key="1">
    <citation type="journal article" date="2020" name="Sci. Rep.">
        <title>A novel vibriophage exhibits inhibitory activity against host protein synthesis machinery.</title>
        <authorList>
            <person name="Thammatinna K."/>
            <person name="Egan M.E."/>
            <person name="Htoo H.H."/>
            <person name="Khanna K."/>
            <person name="Sugie J."/>
            <person name="Nideffer J.F."/>
            <person name="Villa E."/>
            <person name="Tassanakajon A."/>
            <person name="Pogliano J."/>
            <person name="Nonejuie P."/>
            <person name="Chaikeeratisak V."/>
        </authorList>
    </citation>
    <scope>NUCLEOTIDE SEQUENCE [LARGE SCALE GENOMIC DNA]</scope>
</reference>
<accession>A0A6B7SEH5</accession>
<dbReference type="GO" id="GO:0003677">
    <property type="term" value="F:DNA binding"/>
    <property type="evidence" value="ECO:0007669"/>
    <property type="project" value="InterPro"/>
</dbReference>
<dbReference type="Proteomes" id="UP000500903">
    <property type="component" value="Segment"/>
</dbReference>
<dbReference type="InterPro" id="IPR005039">
    <property type="entry name" value="Ant_C"/>
</dbReference>
<feature type="domain" description="Antirepressor protein C-terminal" evidence="1">
    <location>
        <begin position="123"/>
        <end position="217"/>
    </location>
</feature>
<dbReference type="GeneID" id="77925280"/>
<dbReference type="EMBL" id="MN512538">
    <property type="protein sequence ID" value="QGF21010.1"/>
    <property type="molecule type" value="Genomic_DNA"/>
</dbReference>
<dbReference type="KEGG" id="vg:77925280"/>
<sequence>MENGKNGDIMNLLATGNQPLTMSSREIADLVKSRHDSVKRAMTTLSNKGVISVTHTVEPTVGGGKPVTLLHVNKRDSYVIVAQLSPEFTAALVDRWQELEKQQAPQIPQTYAEALQLAADQAKQLELAAPKVAFVDNLVDRTNLLTATQVAQKHGKSAVWLNKILSEMKVYNRAVKRGKVFQQWFVDKGYGEMKKNEMGYDQPLFTNAGEVWINEKLFGEGLI</sequence>
<evidence type="ECO:0000313" key="2">
    <source>
        <dbReference type="EMBL" id="QGF21010.1"/>
    </source>
</evidence>
<dbReference type="Pfam" id="PF09669">
    <property type="entry name" value="Phage_pRha"/>
    <property type="match status" value="1"/>
</dbReference>
<dbReference type="InterPro" id="IPR014054">
    <property type="entry name" value="Phage_regulatory_Rha"/>
</dbReference>
<keyword evidence="3" id="KW-1185">Reference proteome</keyword>
<proteinExistence type="predicted"/>
<evidence type="ECO:0000313" key="3">
    <source>
        <dbReference type="Proteomes" id="UP000500903"/>
    </source>
</evidence>
<organism evidence="2 3">
    <name type="scientific">Vibrio phage Seahorse</name>
    <dbReference type="NCBI Taxonomy" id="2662136"/>
    <lineage>
        <taxon>Viruses</taxon>
        <taxon>Duplodnaviria</taxon>
        <taxon>Heunggongvirae</taxon>
        <taxon>Uroviricota</taxon>
        <taxon>Caudoviricetes</taxon>
        <taxon>Seahorsevirus</taxon>
        <taxon>Seahorsevirus seahorse</taxon>
    </lineage>
</organism>
<name>A0A6B7SEH5_9CAUD</name>
<dbReference type="Pfam" id="PF03374">
    <property type="entry name" value="ANT"/>
    <property type="match status" value="1"/>
</dbReference>